<reference evidence="3 5" key="3">
    <citation type="submission" date="2019-09" db="EMBL/GenBank/DDBJ databases">
        <title>Taxonomic note: a critical rebuttal of the proposed division of the genus Arcobacter into six genera, emended descriptions of Arcobacter anaerophilus and the genus Arcobacter, and an assessment of genus-level boundaries for Epsilonproteobacteria using in silico genomic comparator tools.</title>
        <authorList>
            <person name="On S.L.W."/>
            <person name="Miller W.G."/>
            <person name="Biggs P."/>
            <person name="Cornelius A."/>
            <person name="Vandamme P."/>
        </authorList>
    </citation>
    <scope>NUCLEOTIDE SEQUENCE [LARGE SCALE GENOMIC DNA]</scope>
    <source>
        <strain evidence="3 5">CCUG 56899</strain>
    </source>
</reference>
<dbReference type="InterPro" id="IPR016568">
    <property type="entry name" value="Sulphur_oxidation_SoxY"/>
</dbReference>
<feature type="domain" description="Ig-like SoxY" evidence="1">
    <location>
        <begin position="46"/>
        <end position="147"/>
    </location>
</feature>
<evidence type="ECO:0000259" key="1">
    <source>
        <dbReference type="Pfam" id="PF13501"/>
    </source>
</evidence>
<accession>A0A1C0AYR1</accession>
<dbReference type="AlphaFoldDB" id="A0A1C0AYR1"/>
<dbReference type="EMBL" id="CP036246">
    <property type="protein sequence ID" value="QEP41229.1"/>
    <property type="molecule type" value="Genomic_DNA"/>
</dbReference>
<proteinExistence type="predicted"/>
<evidence type="ECO:0000313" key="3">
    <source>
        <dbReference type="EMBL" id="QEP41229.1"/>
    </source>
</evidence>
<organism evidence="3 5">
    <name type="scientific">Arcobacter porcinus</name>
    <dbReference type="NCBI Taxonomy" id="1935204"/>
    <lineage>
        <taxon>Bacteria</taxon>
        <taxon>Pseudomonadati</taxon>
        <taxon>Campylobacterota</taxon>
        <taxon>Epsilonproteobacteria</taxon>
        <taxon>Campylobacterales</taxon>
        <taxon>Arcobacteraceae</taxon>
        <taxon>Arcobacter</taxon>
    </lineage>
</organism>
<protein>
    <submittedName>
        <fullName evidence="2 3">Sulfur oxidation protein SoxY</fullName>
    </submittedName>
</protein>
<reference evidence="3 5" key="2">
    <citation type="submission" date="2019-09" db="EMBL/GenBank/DDBJ databases">
        <title>Complete genome sequencing of four Arcobacter species reveals a diverse suite of mobile elements.</title>
        <authorList>
            <person name="Miller W.G."/>
            <person name="Yee E."/>
            <person name="Bono J.L."/>
        </authorList>
    </citation>
    <scope>NUCLEOTIDE SEQUENCE [LARGE SCALE GENOMIC DNA]</scope>
    <source>
        <strain evidence="3 5">CCUG 56899</strain>
    </source>
</reference>
<dbReference type="Gene3D" id="2.60.40.2470">
    <property type="entry name" value="SoxY domain"/>
    <property type="match status" value="1"/>
</dbReference>
<gene>
    <name evidence="3" type="primary">soxY</name>
    <name evidence="2" type="ORF">AAX28_00319</name>
    <name evidence="3" type="ORF">APORC_1662</name>
</gene>
<dbReference type="Proteomes" id="UP000322644">
    <property type="component" value="Chromosome"/>
</dbReference>
<dbReference type="EMBL" id="LDIR01000001">
    <property type="protein sequence ID" value="OCL92784.1"/>
    <property type="molecule type" value="Genomic_DNA"/>
</dbReference>
<dbReference type="KEGG" id="apoc:APORC_1662"/>
<evidence type="ECO:0000313" key="2">
    <source>
        <dbReference type="EMBL" id="OCL92784.1"/>
    </source>
</evidence>
<dbReference type="OrthoDB" id="9798154at2"/>
<dbReference type="InterPro" id="IPR038162">
    <property type="entry name" value="SoxY_sf"/>
</dbReference>
<name>A0A1C0AYR1_9BACT</name>
<dbReference type="Pfam" id="PF13501">
    <property type="entry name" value="SoxY"/>
    <property type="match status" value="1"/>
</dbReference>
<evidence type="ECO:0000313" key="5">
    <source>
        <dbReference type="Proteomes" id="UP000322644"/>
    </source>
</evidence>
<sequence length="149" mass="15790">MLNRRKFLGLGLGAIAVASTSNLGAEDFRKSKPKAWTATKVDEAIKEVFGKTAAVESNITLSAPDIAENGAVIPISFKTDLKATKIAVFQDANPEATVAVYTITPNMVLDYAFRIKMQQTGDVIVIAEANGQLYKAVKNVKVTIGGCGG</sequence>
<dbReference type="NCBIfam" id="TIGR04488">
    <property type="entry name" value="SoxY_true_GGCGG"/>
    <property type="match status" value="1"/>
</dbReference>
<dbReference type="Proteomes" id="UP000093159">
    <property type="component" value="Unassembled WGS sequence"/>
</dbReference>
<dbReference type="InterPro" id="IPR032711">
    <property type="entry name" value="SoxY"/>
</dbReference>
<keyword evidence="4" id="KW-1185">Reference proteome</keyword>
<evidence type="ECO:0000313" key="4">
    <source>
        <dbReference type="Proteomes" id="UP000093159"/>
    </source>
</evidence>
<dbReference type="RefSeq" id="WP_066171381.1">
    <property type="nucleotide sequence ID" value="NZ_CP036246.2"/>
</dbReference>
<reference evidence="2 4" key="1">
    <citation type="submission" date="2015-05" db="EMBL/GenBank/DDBJ databases">
        <authorList>
            <person name="Rovetto F."/>
            <person name="Cocolin L."/>
            <person name="Illeghems K."/>
            <person name="Van Nieuwerburgh F."/>
            <person name="Houf K."/>
        </authorList>
    </citation>
    <scope>NUCLEOTIDE SEQUENCE [LARGE SCALE GENOMIC DNA]</scope>
    <source>
        <strain evidence="2 4">117434</strain>
    </source>
</reference>
<dbReference type="PIRSF" id="PIRSF010312">
    <property type="entry name" value="Sulphur_oxidation_SoxY"/>
    <property type="match status" value="1"/>
</dbReference>